<gene>
    <name evidence="1" type="ORF">NCTC10343_01702</name>
</gene>
<protein>
    <submittedName>
        <fullName evidence="1">Uncharacterized protein</fullName>
    </submittedName>
</protein>
<evidence type="ECO:0000313" key="1">
    <source>
        <dbReference type="EMBL" id="SUA68477.1"/>
    </source>
</evidence>
<dbReference type="AlphaFoldDB" id="A0A378XWK4"/>
<evidence type="ECO:0000313" key="2">
    <source>
        <dbReference type="Proteomes" id="UP000254400"/>
    </source>
</evidence>
<reference evidence="1 2" key="1">
    <citation type="submission" date="2018-06" db="EMBL/GenBank/DDBJ databases">
        <authorList>
            <consortium name="Pathogen Informatics"/>
            <person name="Doyle S."/>
        </authorList>
    </citation>
    <scope>NUCLEOTIDE SEQUENCE [LARGE SCALE GENOMIC DNA]</scope>
    <source>
        <strain evidence="1 2">NCTC10343</strain>
    </source>
</reference>
<dbReference type="Proteomes" id="UP000254400">
    <property type="component" value="Unassembled WGS sequence"/>
</dbReference>
<sequence>MPETFYHYDKYYKMKMLNILTFTALSHHKGNRKHFYTSIERIYEYCYHSDNIHTRVEKGWEIVE</sequence>
<organism evidence="1 2">
    <name type="scientific">Paenibacillus polymyxa</name>
    <name type="common">Bacillus polymyxa</name>
    <dbReference type="NCBI Taxonomy" id="1406"/>
    <lineage>
        <taxon>Bacteria</taxon>
        <taxon>Bacillati</taxon>
        <taxon>Bacillota</taxon>
        <taxon>Bacilli</taxon>
        <taxon>Bacillales</taxon>
        <taxon>Paenibacillaceae</taxon>
        <taxon>Paenibacillus</taxon>
    </lineage>
</organism>
<name>A0A378XWK4_PAEPO</name>
<dbReference type="EMBL" id="UGSC01000001">
    <property type="protein sequence ID" value="SUA68477.1"/>
    <property type="molecule type" value="Genomic_DNA"/>
</dbReference>
<accession>A0A378XWK4</accession>
<proteinExistence type="predicted"/>